<dbReference type="GO" id="GO:0004190">
    <property type="term" value="F:aspartic-type endopeptidase activity"/>
    <property type="evidence" value="ECO:0007669"/>
    <property type="project" value="InterPro"/>
</dbReference>
<evidence type="ECO:0000256" key="1">
    <source>
        <dbReference type="ARBA" id="ARBA00022679"/>
    </source>
</evidence>
<reference evidence="7" key="1">
    <citation type="submission" date="2013-07" db="EMBL/GenBank/DDBJ databases">
        <title>Midgut Transcriptome Profiling of Anoplphora glabripennis, a Lignocellulose Degrading, Wood-Boring Cerambycid.</title>
        <authorList>
            <person name="Scully E.D."/>
            <person name="Hoover K."/>
            <person name="Carlson J.E."/>
            <person name="Tien M."/>
            <person name="Geib S.M."/>
        </authorList>
    </citation>
    <scope>NUCLEOTIDE SEQUENCE</scope>
</reference>
<dbReference type="InterPro" id="IPR001969">
    <property type="entry name" value="Aspartic_peptidase_AS"/>
</dbReference>
<dbReference type="PROSITE" id="PS50175">
    <property type="entry name" value="ASP_PROT_RETROV"/>
    <property type="match status" value="1"/>
</dbReference>
<dbReference type="EMBL" id="GALX01002835">
    <property type="protein sequence ID" value="JAB65631.1"/>
    <property type="molecule type" value="Transcribed_RNA"/>
</dbReference>
<accession>V5I9J3</accession>
<keyword evidence="1" id="KW-0808">Transferase</keyword>
<dbReference type="InterPro" id="IPR043502">
    <property type="entry name" value="DNA/RNA_pol_sf"/>
</dbReference>
<evidence type="ECO:0000256" key="5">
    <source>
        <dbReference type="ARBA" id="ARBA00022801"/>
    </source>
</evidence>
<keyword evidence="2" id="KW-0548">Nucleotidyltransferase</keyword>
<evidence type="ECO:0000256" key="3">
    <source>
        <dbReference type="ARBA" id="ARBA00022722"/>
    </source>
</evidence>
<dbReference type="InterPro" id="IPR043128">
    <property type="entry name" value="Rev_trsase/Diguanyl_cyclase"/>
</dbReference>
<dbReference type="PROSITE" id="PS00141">
    <property type="entry name" value="ASP_PROTEASE"/>
    <property type="match status" value="1"/>
</dbReference>
<dbReference type="PANTHER" id="PTHR37984:SF5">
    <property type="entry name" value="PROTEIN NYNRIN-LIKE"/>
    <property type="match status" value="1"/>
</dbReference>
<keyword evidence="5" id="KW-0378">Hydrolase</keyword>
<sequence>MISQSRLTISSSYSSLPTKQSAILDYILAHADGDERPYLSVKILGVSVQGLLDSGASNSIVGEPGWRILEGLGLQLNHTDQVRCTVANGNSCYSTGYVNVPFCLEDRVITLRVLVIPTLPQVLILGADFWKRMGIVPDLRHGSWKFSSDPSCAAVLTNSVSLHSQTELTAEQLEKLNKLVADAFKNMGDVLGCTTLVEHEIITSSKPIKQRYYPVSPVMQSHMSKELYNLLADSIVEPSSSPWSSPILLVKKTDGSWRFHLKILSEEFSRLKTANLTASKEKCQFCRPELRYLGYTGC</sequence>
<evidence type="ECO:0000256" key="4">
    <source>
        <dbReference type="ARBA" id="ARBA00022759"/>
    </source>
</evidence>
<dbReference type="GO" id="GO:0016779">
    <property type="term" value="F:nucleotidyltransferase activity"/>
    <property type="evidence" value="ECO:0007669"/>
    <property type="project" value="UniProtKB-KW"/>
</dbReference>
<dbReference type="GO" id="GO:0006508">
    <property type="term" value="P:proteolysis"/>
    <property type="evidence" value="ECO:0007669"/>
    <property type="project" value="InterPro"/>
</dbReference>
<evidence type="ECO:0000256" key="2">
    <source>
        <dbReference type="ARBA" id="ARBA00022695"/>
    </source>
</evidence>
<keyword evidence="4" id="KW-0255">Endonuclease</keyword>
<dbReference type="CDD" id="cd00303">
    <property type="entry name" value="retropepsin_like"/>
    <property type="match status" value="1"/>
</dbReference>
<dbReference type="PANTHER" id="PTHR37984">
    <property type="entry name" value="PROTEIN CBG26694"/>
    <property type="match status" value="1"/>
</dbReference>
<dbReference type="Gene3D" id="3.10.10.10">
    <property type="entry name" value="HIV Type 1 Reverse Transcriptase, subunit A, domain 1"/>
    <property type="match status" value="1"/>
</dbReference>
<evidence type="ECO:0000313" key="7">
    <source>
        <dbReference type="EMBL" id="JAB65631.1"/>
    </source>
</evidence>
<dbReference type="Gene3D" id="3.30.70.270">
    <property type="match status" value="1"/>
</dbReference>
<dbReference type="Pfam" id="PF13650">
    <property type="entry name" value="Asp_protease_2"/>
    <property type="match status" value="1"/>
</dbReference>
<dbReference type="SUPFAM" id="SSF50630">
    <property type="entry name" value="Acid proteases"/>
    <property type="match status" value="1"/>
</dbReference>
<dbReference type="GO" id="GO:0071897">
    <property type="term" value="P:DNA biosynthetic process"/>
    <property type="evidence" value="ECO:0007669"/>
    <property type="project" value="UniProtKB-ARBA"/>
</dbReference>
<keyword evidence="3" id="KW-0540">Nuclease</keyword>
<name>V5I9J3_ANOGL</name>
<feature type="domain" description="Peptidase A2" evidence="6">
    <location>
        <begin position="48"/>
        <end position="129"/>
    </location>
</feature>
<dbReference type="InterPro" id="IPR021109">
    <property type="entry name" value="Peptidase_aspartic_dom_sf"/>
</dbReference>
<dbReference type="Gene3D" id="2.40.70.10">
    <property type="entry name" value="Acid Proteases"/>
    <property type="match status" value="1"/>
</dbReference>
<dbReference type="InterPro" id="IPR050951">
    <property type="entry name" value="Retrovirus_Pol_polyprotein"/>
</dbReference>
<dbReference type="SUPFAM" id="SSF56672">
    <property type="entry name" value="DNA/RNA polymerases"/>
    <property type="match status" value="1"/>
</dbReference>
<protein>
    <recommendedName>
        <fullName evidence="6">Peptidase A2 domain-containing protein</fullName>
    </recommendedName>
</protein>
<evidence type="ECO:0000259" key="6">
    <source>
        <dbReference type="PROSITE" id="PS50175"/>
    </source>
</evidence>
<proteinExistence type="predicted"/>
<dbReference type="InterPro" id="IPR001995">
    <property type="entry name" value="Peptidase_A2_cat"/>
</dbReference>
<organism evidence="7">
    <name type="scientific">Anoplophora glabripennis</name>
    <name type="common">Asian longhorn beetle</name>
    <name type="synonym">Anoplophora nobilis</name>
    <dbReference type="NCBI Taxonomy" id="217634"/>
    <lineage>
        <taxon>Eukaryota</taxon>
        <taxon>Metazoa</taxon>
        <taxon>Ecdysozoa</taxon>
        <taxon>Arthropoda</taxon>
        <taxon>Hexapoda</taxon>
        <taxon>Insecta</taxon>
        <taxon>Pterygota</taxon>
        <taxon>Neoptera</taxon>
        <taxon>Endopterygota</taxon>
        <taxon>Coleoptera</taxon>
        <taxon>Polyphaga</taxon>
        <taxon>Cucujiformia</taxon>
        <taxon>Chrysomeloidea</taxon>
        <taxon>Cerambycidae</taxon>
        <taxon>Lamiinae</taxon>
        <taxon>Lamiini</taxon>
        <taxon>Anoplophora</taxon>
    </lineage>
</organism>
<dbReference type="GO" id="GO:0004519">
    <property type="term" value="F:endonuclease activity"/>
    <property type="evidence" value="ECO:0007669"/>
    <property type="project" value="UniProtKB-KW"/>
</dbReference>
<dbReference type="AlphaFoldDB" id="V5I9J3"/>